<proteinExistence type="predicted"/>
<dbReference type="Proteomes" id="UP000186868">
    <property type="component" value="Unassembled WGS sequence"/>
</dbReference>
<accession>A0A1U7HHF3</accession>
<keyword evidence="2" id="KW-1185">Reference proteome</keyword>
<dbReference type="AlphaFoldDB" id="A0A1U7HHF3"/>
<gene>
    <name evidence="1" type="ORF">NIES593_11055</name>
</gene>
<reference evidence="1 2" key="1">
    <citation type="submission" date="2016-11" db="EMBL/GenBank/DDBJ databases">
        <title>Draft Genome Sequences of Nine Cyanobacterial Strains from Diverse Habitats.</title>
        <authorList>
            <person name="Zhu T."/>
            <person name="Hou S."/>
            <person name="Lu X."/>
            <person name="Hess W.R."/>
        </authorList>
    </citation>
    <scope>NUCLEOTIDE SEQUENCE [LARGE SCALE GENOMIC DNA]</scope>
    <source>
        <strain evidence="1 2">NIES-593</strain>
    </source>
</reference>
<dbReference type="EMBL" id="MRCB01000011">
    <property type="protein sequence ID" value="OKH22997.1"/>
    <property type="molecule type" value="Genomic_DNA"/>
</dbReference>
<organism evidence="1 2">
    <name type="scientific">Hydrococcus rivularis NIES-593</name>
    <dbReference type="NCBI Taxonomy" id="1921803"/>
    <lineage>
        <taxon>Bacteria</taxon>
        <taxon>Bacillati</taxon>
        <taxon>Cyanobacteriota</taxon>
        <taxon>Cyanophyceae</taxon>
        <taxon>Pleurocapsales</taxon>
        <taxon>Hydrococcaceae</taxon>
        <taxon>Hydrococcus</taxon>
    </lineage>
</organism>
<evidence type="ECO:0000313" key="2">
    <source>
        <dbReference type="Proteomes" id="UP000186868"/>
    </source>
</evidence>
<name>A0A1U7HHF3_9CYAN</name>
<dbReference type="RefSeq" id="WP_073599631.1">
    <property type="nucleotide sequence ID" value="NZ_MRCB01000011.1"/>
</dbReference>
<evidence type="ECO:0000313" key="1">
    <source>
        <dbReference type="EMBL" id="OKH22997.1"/>
    </source>
</evidence>
<comment type="caution">
    <text evidence="1">The sequence shown here is derived from an EMBL/GenBank/DDBJ whole genome shotgun (WGS) entry which is preliminary data.</text>
</comment>
<sequence>MTLKLEYDNINWNDPDVAAALKRYRETIDASSPLVKNIDIAFTKEEKETRQKEFFAVLEKFRVK</sequence>
<protein>
    <submittedName>
        <fullName evidence="1">Uncharacterized protein</fullName>
    </submittedName>
</protein>